<name>A0A2A2GJF7_9RHOB</name>
<dbReference type="AlphaFoldDB" id="A0A2A2GJF7"/>
<keyword evidence="1" id="KW-0472">Membrane</keyword>
<proteinExistence type="predicted"/>
<gene>
    <name evidence="2" type="ORF">CK240_10135</name>
</gene>
<dbReference type="RefSeq" id="WP_095640222.1">
    <property type="nucleotide sequence ID" value="NZ_NSJZ01000007.1"/>
</dbReference>
<reference evidence="2 3" key="1">
    <citation type="submission" date="2017-09" db="EMBL/GenBank/DDBJ databases">
        <title>Paracoccus alkalisoli sp. nov., isolated from saline alkaline soil.</title>
        <authorList>
            <person name="Dong X."/>
            <person name="Zhang G."/>
        </authorList>
    </citation>
    <scope>NUCLEOTIDE SEQUENCE [LARGE SCALE GENOMIC DNA]</scope>
    <source>
        <strain evidence="2 3">WN007</strain>
    </source>
</reference>
<dbReference type="EMBL" id="NSJZ01000007">
    <property type="protein sequence ID" value="PAU97114.1"/>
    <property type="molecule type" value="Genomic_DNA"/>
</dbReference>
<dbReference type="Proteomes" id="UP000218023">
    <property type="component" value="Unassembled WGS sequence"/>
</dbReference>
<keyword evidence="1" id="KW-1133">Transmembrane helix</keyword>
<protein>
    <submittedName>
        <fullName evidence="2">Uncharacterized protein</fullName>
    </submittedName>
</protein>
<organism evidence="2 3">
    <name type="scientific">Paracoccus salipaludis</name>
    <dbReference type="NCBI Taxonomy" id="2032623"/>
    <lineage>
        <taxon>Bacteria</taxon>
        <taxon>Pseudomonadati</taxon>
        <taxon>Pseudomonadota</taxon>
        <taxon>Alphaproteobacteria</taxon>
        <taxon>Rhodobacterales</taxon>
        <taxon>Paracoccaceae</taxon>
        <taxon>Paracoccus</taxon>
    </lineage>
</organism>
<comment type="caution">
    <text evidence="2">The sequence shown here is derived from an EMBL/GenBank/DDBJ whole genome shotgun (WGS) entry which is preliminary data.</text>
</comment>
<accession>A0A2A2GJF7</accession>
<evidence type="ECO:0000313" key="2">
    <source>
        <dbReference type="EMBL" id="PAU97114.1"/>
    </source>
</evidence>
<evidence type="ECO:0000256" key="1">
    <source>
        <dbReference type="SAM" id="Phobius"/>
    </source>
</evidence>
<keyword evidence="1" id="KW-0812">Transmembrane</keyword>
<keyword evidence="3" id="KW-1185">Reference proteome</keyword>
<evidence type="ECO:0000313" key="3">
    <source>
        <dbReference type="Proteomes" id="UP000218023"/>
    </source>
</evidence>
<feature type="transmembrane region" description="Helical" evidence="1">
    <location>
        <begin position="34"/>
        <end position="52"/>
    </location>
</feature>
<sequence length="61" mass="6043">MPLPHFLLLVAVVILAAGATLVLALTMGVPLEALALAAGIAAVVVHLSARAGNGPRHTPDA</sequence>